<dbReference type="PANTHER" id="PTHR33393">
    <property type="entry name" value="POLYGLUTAMINE SYNTHESIS ACCESSORY PROTEIN RV0574C-RELATED"/>
    <property type="match status" value="1"/>
</dbReference>
<evidence type="ECO:0000313" key="3">
    <source>
        <dbReference type="EMBL" id="MCQ4084455.1"/>
    </source>
</evidence>
<reference evidence="3" key="1">
    <citation type="submission" date="2022-06" db="EMBL/GenBank/DDBJ databases">
        <title>Draft genome sequence of Streptomyces sp. RB6PN25 isolated from peat swamp forest in Thailand.</title>
        <authorList>
            <person name="Duangmal K."/>
            <person name="Klaysubun C."/>
        </authorList>
    </citation>
    <scope>NUCLEOTIDE SEQUENCE</scope>
    <source>
        <strain evidence="3">RB6PN25</strain>
    </source>
</reference>
<evidence type="ECO:0000256" key="1">
    <source>
        <dbReference type="ARBA" id="ARBA00005662"/>
    </source>
</evidence>
<feature type="domain" description="Capsule synthesis protein CapA" evidence="2">
    <location>
        <begin position="1"/>
        <end position="274"/>
    </location>
</feature>
<dbReference type="InterPro" id="IPR052169">
    <property type="entry name" value="CW_Biosynth-Accessory"/>
</dbReference>
<comment type="similarity">
    <text evidence="1">Belongs to the CapA family.</text>
</comment>
<evidence type="ECO:0000259" key="2">
    <source>
        <dbReference type="SMART" id="SM00854"/>
    </source>
</evidence>
<dbReference type="PANTHER" id="PTHR33393:SF11">
    <property type="entry name" value="POLYGLUTAMINE SYNTHESIS ACCESSORY PROTEIN RV0574C-RELATED"/>
    <property type="match status" value="1"/>
</dbReference>
<gene>
    <name evidence="3" type="ORF">NGB36_28735</name>
</gene>
<dbReference type="Pfam" id="PF09587">
    <property type="entry name" value="PGA_cap"/>
    <property type="match status" value="1"/>
</dbReference>
<dbReference type="InterPro" id="IPR019079">
    <property type="entry name" value="Capsule_synth_CapA"/>
</dbReference>
<evidence type="ECO:0000313" key="4">
    <source>
        <dbReference type="Proteomes" id="UP001057702"/>
    </source>
</evidence>
<organism evidence="3 4">
    <name type="scientific">Streptomyces humicola</name>
    <dbReference type="NCBI Taxonomy" id="2953240"/>
    <lineage>
        <taxon>Bacteria</taxon>
        <taxon>Bacillati</taxon>
        <taxon>Actinomycetota</taxon>
        <taxon>Actinomycetes</taxon>
        <taxon>Kitasatosporales</taxon>
        <taxon>Streptomycetaceae</taxon>
        <taxon>Streptomyces</taxon>
    </lineage>
</organism>
<sequence>MTGRGVDQILPHPGDPRLEEGYLRDARDYVRAAEQVNGPIAHPVAFTWPWGCALRAMDDAGSDVRVINLETSVTQSDIFAPGKAVHYRMNPNNLPVLLAARPDVCMLANNHVLDFGRPGLTDTLDVLSVAGLGPVGAGRDAAEAAQPVTVDAGDGGRVVVLGWAATSSGVPSSWAAGPDRPGVNLLPDLSDATADMIAEQLARLRRRGDVVIVSVHWGSNWGYGVAREQIRFAHRLVDAGADIVHGHSSHHPRPVEIHKGKLILYGCGDFIDDYEGIGGYEEYRDDLRLLYVASVEPETGRLASLRMTPLQARRMRLHHASHPDTEWTRDVLDRISRRFATRVDLEADGTLVAAAA</sequence>
<dbReference type="SUPFAM" id="SSF56300">
    <property type="entry name" value="Metallo-dependent phosphatases"/>
    <property type="match status" value="1"/>
</dbReference>
<dbReference type="EMBL" id="JANFNG010000035">
    <property type="protein sequence ID" value="MCQ4084455.1"/>
    <property type="molecule type" value="Genomic_DNA"/>
</dbReference>
<dbReference type="InterPro" id="IPR029052">
    <property type="entry name" value="Metallo-depent_PP-like"/>
</dbReference>
<dbReference type="SMART" id="SM00854">
    <property type="entry name" value="PGA_cap"/>
    <property type="match status" value="1"/>
</dbReference>
<dbReference type="CDD" id="cd07381">
    <property type="entry name" value="MPP_CapA"/>
    <property type="match status" value="1"/>
</dbReference>
<name>A0ABT1Q6J9_9ACTN</name>
<comment type="caution">
    <text evidence="3">The sequence shown here is derived from an EMBL/GenBank/DDBJ whole genome shotgun (WGS) entry which is preliminary data.</text>
</comment>
<keyword evidence="4" id="KW-1185">Reference proteome</keyword>
<dbReference type="Gene3D" id="3.60.21.10">
    <property type="match status" value="1"/>
</dbReference>
<proteinExistence type="inferred from homology"/>
<accession>A0ABT1Q6J9</accession>
<protein>
    <submittedName>
        <fullName evidence="3">CapA family protein</fullName>
    </submittedName>
</protein>
<dbReference type="Proteomes" id="UP001057702">
    <property type="component" value="Unassembled WGS sequence"/>
</dbReference>